<reference evidence="3 4" key="1">
    <citation type="submission" date="2018-08" db="EMBL/GenBank/DDBJ databases">
        <title>Genomic investigation of the strawberry pathogen Phytophthora fragariae indicates pathogenicity is determined by transcriptional variation in three key races.</title>
        <authorList>
            <person name="Adams T.M."/>
            <person name="Armitage A.D."/>
            <person name="Sobczyk M.K."/>
            <person name="Bates H.J."/>
            <person name="Dunwell J.M."/>
            <person name="Nellist C.F."/>
            <person name="Harrison R.J."/>
        </authorList>
    </citation>
    <scope>NUCLEOTIDE SEQUENCE [LARGE SCALE GENOMIC DNA]</scope>
    <source>
        <strain evidence="3 4">NOV-27</strain>
        <strain evidence="2 5">SCRP245</strain>
    </source>
</reference>
<dbReference type="Proteomes" id="UP000433483">
    <property type="component" value="Unassembled WGS sequence"/>
</dbReference>
<dbReference type="EMBL" id="QXFW01000375">
    <property type="protein sequence ID" value="KAE9014297.1"/>
    <property type="molecule type" value="Genomic_DNA"/>
</dbReference>
<evidence type="ECO:0000313" key="2">
    <source>
        <dbReference type="EMBL" id="KAE9014297.1"/>
    </source>
</evidence>
<keyword evidence="4" id="KW-1185">Reference proteome</keyword>
<organism evidence="3 4">
    <name type="scientific">Phytophthora fragariae</name>
    <dbReference type="NCBI Taxonomy" id="53985"/>
    <lineage>
        <taxon>Eukaryota</taxon>
        <taxon>Sar</taxon>
        <taxon>Stramenopiles</taxon>
        <taxon>Oomycota</taxon>
        <taxon>Peronosporomycetes</taxon>
        <taxon>Peronosporales</taxon>
        <taxon>Peronosporaceae</taxon>
        <taxon>Phytophthora</taxon>
    </lineage>
</organism>
<gene>
    <name evidence="3" type="ORF">PF005_g9464</name>
    <name evidence="2" type="ORF">PF011_g8121</name>
</gene>
<accession>A0A6A3YAZ1</accession>
<dbReference type="AlphaFoldDB" id="A0A6A3YAZ1"/>
<comment type="caution">
    <text evidence="3">The sequence shown here is derived from an EMBL/GenBank/DDBJ whole genome shotgun (WGS) entry which is preliminary data.</text>
</comment>
<dbReference type="EMBL" id="QXGB01000427">
    <property type="protein sequence ID" value="KAE9215362.1"/>
    <property type="molecule type" value="Genomic_DNA"/>
</dbReference>
<dbReference type="Proteomes" id="UP000460718">
    <property type="component" value="Unassembled WGS sequence"/>
</dbReference>
<evidence type="ECO:0000256" key="1">
    <source>
        <dbReference type="SAM" id="MobiDB-lite"/>
    </source>
</evidence>
<protein>
    <submittedName>
        <fullName evidence="3">Uncharacterized protein</fullName>
    </submittedName>
</protein>
<dbReference type="OrthoDB" id="121113at2759"/>
<feature type="region of interest" description="Disordered" evidence="1">
    <location>
        <begin position="58"/>
        <end position="78"/>
    </location>
</feature>
<feature type="compositionally biased region" description="Polar residues" evidence="1">
    <location>
        <begin position="60"/>
        <end position="78"/>
    </location>
</feature>
<evidence type="ECO:0000313" key="5">
    <source>
        <dbReference type="Proteomes" id="UP000460718"/>
    </source>
</evidence>
<evidence type="ECO:0000313" key="4">
    <source>
        <dbReference type="Proteomes" id="UP000433483"/>
    </source>
</evidence>
<proteinExistence type="predicted"/>
<name>A0A6A3YAZ1_9STRA</name>
<sequence length="159" mass="17387">MKKNAEQQKELSLSELSSLLDIPEEKLTRTRDSSPSVLSSPEYWLRWYKETLAASEAATRANQDFRSTPEDGNQTPTVTSVHDEAVAERFAGVRCESSRWDHSDSCEPADVNEATVAENIAILLQPGGASTIASVSPPTPAATESVSPSRWRALVRRAT</sequence>
<evidence type="ECO:0000313" key="3">
    <source>
        <dbReference type="EMBL" id="KAE9215362.1"/>
    </source>
</evidence>